<dbReference type="Proteomes" id="UP001472677">
    <property type="component" value="Unassembled WGS sequence"/>
</dbReference>
<proteinExistence type="predicted"/>
<gene>
    <name evidence="1" type="ORF">V6N12_041297</name>
</gene>
<protein>
    <submittedName>
        <fullName evidence="1">Uncharacterized protein</fullName>
    </submittedName>
</protein>
<accession>A0ABR2E695</accession>
<keyword evidence="2" id="KW-1185">Reference proteome</keyword>
<reference evidence="1 2" key="1">
    <citation type="journal article" date="2024" name="G3 (Bethesda)">
        <title>Genome assembly of Hibiscus sabdariffa L. provides insights into metabolisms of medicinal natural products.</title>
        <authorList>
            <person name="Kim T."/>
        </authorList>
    </citation>
    <scope>NUCLEOTIDE SEQUENCE [LARGE SCALE GENOMIC DNA]</scope>
    <source>
        <strain evidence="1">TK-2024</strain>
        <tissue evidence="1">Old leaves</tissue>
    </source>
</reference>
<organism evidence="1 2">
    <name type="scientific">Hibiscus sabdariffa</name>
    <name type="common">roselle</name>
    <dbReference type="NCBI Taxonomy" id="183260"/>
    <lineage>
        <taxon>Eukaryota</taxon>
        <taxon>Viridiplantae</taxon>
        <taxon>Streptophyta</taxon>
        <taxon>Embryophyta</taxon>
        <taxon>Tracheophyta</taxon>
        <taxon>Spermatophyta</taxon>
        <taxon>Magnoliopsida</taxon>
        <taxon>eudicotyledons</taxon>
        <taxon>Gunneridae</taxon>
        <taxon>Pentapetalae</taxon>
        <taxon>rosids</taxon>
        <taxon>malvids</taxon>
        <taxon>Malvales</taxon>
        <taxon>Malvaceae</taxon>
        <taxon>Malvoideae</taxon>
        <taxon>Hibiscus</taxon>
    </lineage>
</organism>
<comment type="caution">
    <text evidence="1">The sequence shown here is derived from an EMBL/GenBank/DDBJ whole genome shotgun (WGS) entry which is preliminary data.</text>
</comment>
<evidence type="ECO:0000313" key="2">
    <source>
        <dbReference type="Proteomes" id="UP001472677"/>
    </source>
</evidence>
<sequence length="90" mass="10187">MDISCCVKPHFSGDYPCNVYTKRLASGITLEFPENTNSVTNGRVIRMVSKAMEEMFCAATILFQPPALTTGKHGWVERIVRKILRVFMCE</sequence>
<dbReference type="EMBL" id="JBBPBM010000020">
    <property type="protein sequence ID" value="KAK8552718.1"/>
    <property type="molecule type" value="Genomic_DNA"/>
</dbReference>
<name>A0ABR2E695_9ROSI</name>
<evidence type="ECO:0000313" key="1">
    <source>
        <dbReference type="EMBL" id="KAK8552718.1"/>
    </source>
</evidence>